<dbReference type="GO" id="GO:0046942">
    <property type="term" value="P:carboxylic acid transport"/>
    <property type="evidence" value="ECO:0007669"/>
    <property type="project" value="UniProtKB-ARBA"/>
</dbReference>
<keyword evidence="9" id="KW-0406">Ion transport</keyword>
<dbReference type="Gene3D" id="1.20.1730.10">
    <property type="entry name" value="Sodium/glucose cotransporter"/>
    <property type="match status" value="1"/>
</dbReference>
<dbReference type="PROSITE" id="PS50283">
    <property type="entry name" value="NA_SOLUT_SYMP_3"/>
    <property type="match status" value="1"/>
</dbReference>
<keyword evidence="5 14" id="KW-0812">Transmembrane</keyword>
<feature type="transmembrane region" description="Helical" evidence="14">
    <location>
        <begin position="159"/>
        <end position="179"/>
    </location>
</feature>
<feature type="transmembrane region" description="Helical" evidence="14">
    <location>
        <begin position="405"/>
        <end position="428"/>
    </location>
</feature>
<dbReference type="CDD" id="cd10322">
    <property type="entry name" value="SLC5sbd"/>
    <property type="match status" value="1"/>
</dbReference>
<dbReference type="InterPro" id="IPR050277">
    <property type="entry name" value="Sodium:Solute_Symporter"/>
</dbReference>
<dbReference type="Proteomes" id="UP000189674">
    <property type="component" value="Chromosome"/>
</dbReference>
<accession>A0A1U9NKM2</accession>
<dbReference type="InterPro" id="IPR038377">
    <property type="entry name" value="Na/Glc_symporter_sf"/>
</dbReference>
<evidence type="ECO:0000256" key="10">
    <source>
        <dbReference type="ARBA" id="ARBA00023136"/>
    </source>
</evidence>
<comment type="subcellular location">
    <subcellularLocation>
        <location evidence="1">Cell membrane</location>
        <topology evidence="1">Multi-pass membrane protein</topology>
    </subcellularLocation>
</comment>
<evidence type="ECO:0000256" key="1">
    <source>
        <dbReference type="ARBA" id="ARBA00004651"/>
    </source>
</evidence>
<dbReference type="InterPro" id="IPR018212">
    <property type="entry name" value="Na/solute_symporter_CS"/>
</dbReference>
<evidence type="ECO:0000256" key="12">
    <source>
        <dbReference type="ARBA" id="ARBA00033708"/>
    </source>
</evidence>
<dbReference type="AlphaFoldDB" id="A0A1U9NKM2"/>
<keyword evidence="8" id="KW-0915">Sodium</keyword>
<dbReference type="PANTHER" id="PTHR48086">
    <property type="entry name" value="SODIUM/PROLINE SYMPORTER-RELATED"/>
    <property type="match status" value="1"/>
</dbReference>
<feature type="transmembrane region" description="Helical" evidence="14">
    <location>
        <begin position="466"/>
        <end position="485"/>
    </location>
</feature>
<evidence type="ECO:0000256" key="6">
    <source>
        <dbReference type="ARBA" id="ARBA00022847"/>
    </source>
</evidence>
<feature type="transmembrane region" description="Helical" evidence="14">
    <location>
        <begin position="45"/>
        <end position="65"/>
    </location>
</feature>
<evidence type="ECO:0000256" key="4">
    <source>
        <dbReference type="ARBA" id="ARBA00022475"/>
    </source>
</evidence>
<feature type="transmembrane region" description="Helical" evidence="14">
    <location>
        <begin position="126"/>
        <end position="153"/>
    </location>
</feature>
<feature type="transmembrane region" description="Helical" evidence="14">
    <location>
        <begin position="379"/>
        <end position="399"/>
    </location>
</feature>
<keyword evidence="7 14" id="KW-1133">Transmembrane helix</keyword>
<feature type="transmembrane region" description="Helical" evidence="14">
    <location>
        <begin position="6"/>
        <end position="25"/>
    </location>
</feature>
<evidence type="ECO:0000256" key="7">
    <source>
        <dbReference type="ARBA" id="ARBA00022989"/>
    </source>
</evidence>
<dbReference type="Pfam" id="PF00474">
    <property type="entry name" value="SSF"/>
    <property type="match status" value="1"/>
</dbReference>
<dbReference type="PANTHER" id="PTHR48086:SF3">
    <property type="entry name" value="SODIUM_PROLINE SYMPORTER"/>
    <property type="match status" value="1"/>
</dbReference>
<name>A0A1U9NKM2_9BACT</name>
<comment type="similarity">
    <text evidence="2 13">Belongs to the sodium:solute symporter (SSF) (TC 2.A.21) family.</text>
</comment>
<keyword evidence="16" id="KW-1185">Reference proteome</keyword>
<dbReference type="KEGG" id="alus:STSP2_01442"/>
<evidence type="ECO:0000256" key="2">
    <source>
        <dbReference type="ARBA" id="ARBA00006434"/>
    </source>
</evidence>
<keyword evidence="10 14" id="KW-0472">Membrane</keyword>
<feature type="transmembrane region" description="Helical" evidence="14">
    <location>
        <begin position="274"/>
        <end position="293"/>
    </location>
</feature>
<evidence type="ECO:0000256" key="9">
    <source>
        <dbReference type="ARBA" id="ARBA00023065"/>
    </source>
</evidence>
<evidence type="ECO:0000256" key="8">
    <source>
        <dbReference type="ARBA" id="ARBA00023053"/>
    </source>
</evidence>
<comment type="catalytic activity">
    <reaction evidence="12">
        <text>L-proline(in) + Na(+)(in) = L-proline(out) + Na(+)(out)</text>
        <dbReference type="Rhea" id="RHEA:28967"/>
        <dbReference type="ChEBI" id="CHEBI:29101"/>
        <dbReference type="ChEBI" id="CHEBI:60039"/>
    </reaction>
</comment>
<dbReference type="PROSITE" id="PS00456">
    <property type="entry name" value="NA_SOLUT_SYMP_1"/>
    <property type="match status" value="1"/>
</dbReference>
<keyword evidence="6" id="KW-0769">Symport</keyword>
<evidence type="ECO:0000256" key="5">
    <source>
        <dbReference type="ARBA" id="ARBA00022692"/>
    </source>
</evidence>
<keyword evidence="11" id="KW-0739">Sodium transport</keyword>
<dbReference type="InterPro" id="IPR001734">
    <property type="entry name" value="Na/solute_symporter"/>
</dbReference>
<feature type="transmembrane region" description="Helical" evidence="14">
    <location>
        <begin position="77"/>
        <end position="96"/>
    </location>
</feature>
<keyword evidence="3" id="KW-0813">Transport</keyword>
<reference evidence="16" key="1">
    <citation type="submission" date="2017-02" db="EMBL/GenBank/DDBJ databases">
        <title>Comparative genomics and description of representatives of a novel lineage of planctomycetes thriving in anoxic sediments.</title>
        <authorList>
            <person name="Spring S."/>
            <person name="Bunk B."/>
            <person name="Sproer C."/>
        </authorList>
    </citation>
    <scope>NUCLEOTIDE SEQUENCE [LARGE SCALE GENOMIC DNA]</scope>
    <source>
        <strain evidence="16">ST-NAGAB-D1</strain>
    </source>
</reference>
<evidence type="ECO:0000256" key="14">
    <source>
        <dbReference type="SAM" id="Phobius"/>
    </source>
</evidence>
<feature type="transmembrane region" description="Helical" evidence="14">
    <location>
        <begin position="186"/>
        <end position="205"/>
    </location>
</feature>
<feature type="transmembrane region" description="Helical" evidence="14">
    <location>
        <begin position="243"/>
        <end position="262"/>
    </location>
</feature>
<protein>
    <submittedName>
        <fullName evidence="15">Propionate transporter</fullName>
    </submittedName>
</protein>
<evidence type="ECO:0000256" key="3">
    <source>
        <dbReference type="ARBA" id="ARBA00022448"/>
    </source>
</evidence>
<evidence type="ECO:0000256" key="13">
    <source>
        <dbReference type="RuleBase" id="RU362091"/>
    </source>
</evidence>
<dbReference type="RefSeq" id="WP_205848024.1">
    <property type="nucleotide sequence ID" value="NZ_CP019791.1"/>
</dbReference>
<gene>
    <name evidence="15" type="primary">putP_1</name>
    <name evidence="15" type="ORF">STSP2_01442</name>
</gene>
<sequence>MDEHRVLTVVTVCGYFAILIFLGVWNSRKIKTSSDYMLAGRGLKFWSFVLLLMGSAASGMTILGVSGLGYTAGWPTFWEQLAVPLSCSFCLIFFGAKLSRIASNREYQTIEDYFCERYESEGSMRLLSSITVGFVSIVYLIGQFTAVGFILSWMLGLPYQWALIIGALITMSYVLLGGLRAIASIASLQVILMLIGVLIICPLIISKAPDFNSVLAKLDPNMLKAAYPQEFPPANAHSFMTPFFALSLCMLLIMGLASAPHIINNVLAVNQKKYFKWAPLIVFVAYFVMMALIKTSGFAARALAERGIIEVERADRAFIQAVEFIFRDMPFVSILAGTVVLAAVMTTTDRLMLTIGNCISWDIYKKFIHRTASDQLVNLINRATVFVTTVLAVVVALYPPKLLAFLIWAAVGVMFSAFTVPLLGGLYWKRGTREGCITAMAAGFISALVFAAMGKGLFPGINPVPMPVHFSLFSFGVSLVSYVLVSLATKKPNDKVLEITETGLFIEQKTCKYHSGTNESKQQAEAI</sequence>
<dbReference type="GO" id="GO:0006814">
    <property type="term" value="P:sodium ion transport"/>
    <property type="evidence" value="ECO:0007669"/>
    <property type="project" value="UniProtKB-KW"/>
</dbReference>
<evidence type="ECO:0000313" key="15">
    <source>
        <dbReference type="EMBL" id="AQT68284.1"/>
    </source>
</evidence>
<dbReference type="STRING" id="1936003.STSP2_01442"/>
<dbReference type="GO" id="GO:0015293">
    <property type="term" value="F:symporter activity"/>
    <property type="evidence" value="ECO:0007669"/>
    <property type="project" value="UniProtKB-KW"/>
</dbReference>
<dbReference type="GO" id="GO:0005886">
    <property type="term" value="C:plasma membrane"/>
    <property type="evidence" value="ECO:0007669"/>
    <property type="project" value="UniProtKB-SubCell"/>
</dbReference>
<evidence type="ECO:0000313" key="16">
    <source>
        <dbReference type="Proteomes" id="UP000189674"/>
    </source>
</evidence>
<evidence type="ECO:0000256" key="11">
    <source>
        <dbReference type="ARBA" id="ARBA00023201"/>
    </source>
</evidence>
<proteinExistence type="inferred from homology"/>
<feature type="transmembrane region" description="Helical" evidence="14">
    <location>
        <begin position="334"/>
        <end position="359"/>
    </location>
</feature>
<keyword evidence="4" id="KW-1003">Cell membrane</keyword>
<dbReference type="EMBL" id="CP019791">
    <property type="protein sequence ID" value="AQT68284.1"/>
    <property type="molecule type" value="Genomic_DNA"/>
</dbReference>
<organism evidence="15 16">
    <name type="scientific">Anaerohalosphaera lusitana</name>
    <dbReference type="NCBI Taxonomy" id="1936003"/>
    <lineage>
        <taxon>Bacteria</taxon>
        <taxon>Pseudomonadati</taxon>
        <taxon>Planctomycetota</taxon>
        <taxon>Phycisphaerae</taxon>
        <taxon>Sedimentisphaerales</taxon>
        <taxon>Anaerohalosphaeraceae</taxon>
        <taxon>Anaerohalosphaera</taxon>
    </lineage>
</organism>
<feature type="transmembrane region" description="Helical" evidence="14">
    <location>
        <begin position="435"/>
        <end position="454"/>
    </location>
</feature>